<dbReference type="EMBL" id="KL142378">
    <property type="protein sequence ID" value="KDR76457.1"/>
    <property type="molecule type" value="Genomic_DNA"/>
</dbReference>
<sequence>MNPMNPASGQVVGSTPDRARWTWTRARPVQCSRAPFERHGQLVEALKEGLLTVRDVEAEV</sequence>
<gene>
    <name evidence="1" type="ORF">GALMADRAFT_225517</name>
</gene>
<dbReference type="HOGENOM" id="CLU_2941893_0_0_1"/>
<evidence type="ECO:0000313" key="2">
    <source>
        <dbReference type="Proteomes" id="UP000027222"/>
    </source>
</evidence>
<dbReference type="AlphaFoldDB" id="A0A067T2E8"/>
<organism evidence="1 2">
    <name type="scientific">Galerina marginata (strain CBS 339.88)</name>
    <dbReference type="NCBI Taxonomy" id="685588"/>
    <lineage>
        <taxon>Eukaryota</taxon>
        <taxon>Fungi</taxon>
        <taxon>Dikarya</taxon>
        <taxon>Basidiomycota</taxon>
        <taxon>Agaricomycotina</taxon>
        <taxon>Agaricomycetes</taxon>
        <taxon>Agaricomycetidae</taxon>
        <taxon>Agaricales</taxon>
        <taxon>Agaricineae</taxon>
        <taxon>Strophariaceae</taxon>
        <taxon>Galerina</taxon>
    </lineage>
</organism>
<keyword evidence="2" id="KW-1185">Reference proteome</keyword>
<accession>A0A067T2E8</accession>
<evidence type="ECO:0000313" key="1">
    <source>
        <dbReference type="EMBL" id="KDR76457.1"/>
    </source>
</evidence>
<name>A0A067T2E8_GALM3</name>
<protein>
    <submittedName>
        <fullName evidence="1">Uncharacterized protein</fullName>
    </submittedName>
</protein>
<dbReference type="Proteomes" id="UP000027222">
    <property type="component" value="Unassembled WGS sequence"/>
</dbReference>
<proteinExistence type="predicted"/>
<reference evidence="2" key="1">
    <citation type="journal article" date="2014" name="Proc. Natl. Acad. Sci. U.S.A.">
        <title>Extensive sampling of basidiomycete genomes demonstrates inadequacy of the white-rot/brown-rot paradigm for wood decay fungi.</title>
        <authorList>
            <person name="Riley R."/>
            <person name="Salamov A.A."/>
            <person name="Brown D.W."/>
            <person name="Nagy L.G."/>
            <person name="Floudas D."/>
            <person name="Held B.W."/>
            <person name="Levasseur A."/>
            <person name="Lombard V."/>
            <person name="Morin E."/>
            <person name="Otillar R."/>
            <person name="Lindquist E.A."/>
            <person name="Sun H."/>
            <person name="LaButti K.M."/>
            <person name="Schmutz J."/>
            <person name="Jabbour D."/>
            <person name="Luo H."/>
            <person name="Baker S.E."/>
            <person name="Pisabarro A.G."/>
            <person name="Walton J.D."/>
            <person name="Blanchette R.A."/>
            <person name="Henrissat B."/>
            <person name="Martin F."/>
            <person name="Cullen D."/>
            <person name="Hibbett D.S."/>
            <person name="Grigoriev I.V."/>
        </authorList>
    </citation>
    <scope>NUCLEOTIDE SEQUENCE [LARGE SCALE GENOMIC DNA]</scope>
    <source>
        <strain evidence="2">CBS 339.88</strain>
    </source>
</reference>